<proteinExistence type="predicted"/>
<reference evidence="1" key="1">
    <citation type="submission" date="2021-06" db="EMBL/GenBank/DDBJ databases">
        <authorList>
            <person name="Kallberg Y."/>
            <person name="Tangrot J."/>
            <person name="Rosling A."/>
        </authorList>
    </citation>
    <scope>NUCLEOTIDE SEQUENCE</scope>
    <source>
        <strain evidence="1">UK204</strain>
    </source>
</reference>
<dbReference type="Proteomes" id="UP000789570">
    <property type="component" value="Unassembled WGS sequence"/>
</dbReference>
<comment type="caution">
    <text evidence="1">The sequence shown here is derived from an EMBL/GenBank/DDBJ whole genome shotgun (WGS) entry which is preliminary data.</text>
</comment>
<gene>
    <name evidence="1" type="ORF">FCALED_LOCUS10946</name>
</gene>
<evidence type="ECO:0000313" key="2">
    <source>
        <dbReference type="Proteomes" id="UP000789570"/>
    </source>
</evidence>
<dbReference type="EMBL" id="CAJVPQ010004304">
    <property type="protein sequence ID" value="CAG8648692.1"/>
    <property type="molecule type" value="Genomic_DNA"/>
</dbReference>
<sequence length="169" mass="19415">MLPIKENTYIISNAIDIINQKTNDNNHLDRLIKQKTNLPKTVQLQIGTRVIFLNNSEYKHKIFNGIIRIITDINVELQEIRCAFCVQGRIVDIAVKKHTSSFIINGAPANSQMFEKGQAYVALSRCNNWNNIKIRLLTREAFTVDNATIKEYERLEHKASEPLPLSRPL</sequence>
<name>A0A9N9DRX1_9GLOM</name>
<evidence type="ECO:0000313" key="1">
    <source>
        <dbReference type="EMBL" id="CAG8648692.1"/>
    </source>
</evidence>
<organism evidence="1 2">
    <name type="scientific">Funneliformis caledonium</name>
    <dbReference type="NCBI Taxonomy" id="1117310"/>
    <lineage>
        <taxon>Eukaryota</taxon>
        <taxon>Fungi</taxon>
        <taxon>Fungi incertae sedis</taxon>
        <taxon>Mucoromycota</taxon>
        <taxon>Glomeromycotina</taxon>
        <taxon>Glomeromycetes</taxon>
        <taxon>Glomerales</taxon>
        <taxon>Glomeraceae</taxon>
        <taxon>Funneliformis</taxon>
    </lineage>
</organism>
<accession>A0A9N9DRX1</accession>
<protein>
    <submittedName>
        <fullName evidence="1">2787_t:CDS:1</fullName>
    </submittedName>
</protein>
<keyword evidence="2" id="KW-1185">Reference proteome</keyword>
<dbReference type="OrthoDB" id="2325450at2759"/>
<dbReference type="AlphaFoldDB" id="A0A9N9DRX1"/>